<evidence type="ECO:0000313" key="14">
    <source>
        <dbReference type="Proteomes" id="UP000245771"/>
    </source>
</evidence>
<dbReference type="OrthoDB" id="5553750at2759"/>
<dbReference type="PANTHER" id="PTHR23077">
    <property type="entry name" value="AAA-FAMILY ATPASE"/>
    <property type="match status" value="1"/>
</dbReference>
<feature type="compositionally biased region" description="Polar residues" evidence="11">
    <location>
        <begin position="1035"/>
        <end position="1044"/>
    </location>
</feature>
<keyword evidence="4" id="KW-0547">Nucleotide-binding</keyword>
<keyword evidence="3" id="KW-0962">Peroxisome biogenesis</keyword>
<feature type="domain" description="AAA+ ATPase" evidence="12">
    <location>
        <begin position="472"/>
        <end position="610"/>
    </location>
</feature>
<dbReference type="Gene3D" id="3.40.50.300">
    <property type="entry name" value="P-loop containing nucleotide triphosphate hydrolases"/>
    <property type="match status" value="2"/>
</dbReference>
<comment type="catalytic activity">
    <reaction evidence="10">
        <text>ATP + H2O = ADP + phosphate + H(+)</text>
        <dbReference type="Rhea" id="RHEA:13065"/>
        <dbReference type="ChEBI" id="CHEBI:15377"/>
        <dbReference type="ChEBI" id="CHEBI:15378"/>
        <dbReference type="ChEBI" id="CHEBI:30616"/>
        <dbReference type="ChEBI" id="CHEBI:43474"/>
        <dbReference type="ChEBI" id="CHEBI:456216"/>
    </reaction>
    <physiologicalReaction direction="left-to-right" evidence="10">
        <dbReference type="Rhea" id="RHEA:13066"/>
    </physiologicalReaction>
</comment>
<dbReference type="InterPro" id="IPR047533">
    <property type="entry name" value="RecA-like_PEX6_r2"/>
</dbReference>
<dbReference type="FunFam" id="3.40.50.300:FF:000109">
    <property type="entry name" value="Peroxisomal biogenesis factor 6"/>
    <property type="match status" value="1"/>
</dbReference>
<evidence type="ECO:0000256" key="1">
    <source>
        <dbReference type="ARBA" id="ARBA00004370"/>
    </source>
</evidence>
<sequence>MDGRLVRQDDLLSFGDSTFQVVMCEPVLQGIASQEDTEVFVTYDGQAEDINEQTGMSNLSRSSAINGIHDTSNIVVDEHFFTKGVLDSLESNVDGTAGGSLFTDTSGTNFQPFPVQDIGVIKDALRSWSSRAWRDMSGFDVDNCILLDESTFPQLGSFEGDWALVEVENEGKARAVKILCAPRGFQAQLQHQAQQGKLIGVNPSSPFAFLSPLLLQNLYHIGQFDPSRDTAKAITLRSLGSWQMTNTTQNRSDALPDCPLPLPFADSLTISRIAGPLSINRKYQNLFLGALRTYFEGGRRIVQQGDIFAVTFDKSKIRWAVDDGNEDDTGDKNKNSTNNDEEAYDITLPAPGHQNSSQSTGVVYFCVSDVTPEVSEPISNNDGQPMQTDLWIHEMARTGQFGCAVDTMLTKMVQSGVTHSRVIDSQQWLSTASDTPPLPFTPSPLTTAESVFGRLLLLVKATLLPDAADYGLHLSVLLKGARGCGKRTIARWVAQKTGVHIVELNCYDLIADTDARTEGILRARFEQAAGCAPAILLLRHVEALARKSQALETGQEPTMTTVLQDCMTNASTNTQAPSPIAVIGTTGDADRCPTGVLACFRHELNFEAPNEAERRAILDTCLRDSTLSVDVSLKSMATQTAALVASDLVDLVGRARMAAIERVTKQEGEADVAGNTTSNNHLDPSIVEAGVALTGNDFDVALNKARLSYSENIGAPKIPNVTWDDVGGLISVKDDILDTIQLPLEHPELFSDGLKKRSGILLYGPPGTGKTLLAKAVATSCSLNFFSVKGPELLNMYIGESEANVRRVFQRARDAKPCVIFFDELDSIAPKRGNQGDSGGVMDRIVSQLLAELDGMSSGSSTADVFVIGATNRPDLLDPALLRPGRFDRMLYLAVSQTHSEQLNILQALTRKFKLDEDVGDLSVIAEQCPMNLTGADFYALCSDAMLKSMTRKAEWIDGQVALLNEEIKDKAEQAAKNGVPFESDHPIPLTPQYYLDEIVSPSDLDVKVSRVDFEAALSELVPSVSSQEMEHYRSVQQKFSNTDSKSETEDQPTKKSKGKGKAKAVD</sequence>
<dbReference type="GO" id="GO:0016558">
    <property type="term" value="P:protein import into peroxisome matrix"/>
    <property type="evidence" value="ECO:0007669"/>
    <property type="project" value="TreeGrafter"/>
</dbReference>
<dbReference type="Proteomes" id="UP000245771">
    <property type="component" value="Unassembled WGS sequence"/>
</dbReference>
<evidence type="ECO:0000256" key="3">
    <source>
        <dbReference type="ARBA" id="ARBA00022593"/>
    </source>
</evidence>
<name>A0A316VDE3_9BASI</name>
<keyword evidence="5" id="KW-0378">Hydrolase</keyword>
<dbReference type="SUPFAM" id="SSF52540">
    <property type="entry name" value="P-loop containing nucleoside triphosphate hydrolases"/>
    <property type="match status" value="2"/>
</dbReference>
<dbReference type="STRING" id="1280837.A0A316VDE3"/>
<dbReference type="InterPro" id="IPR050168">
    <property type="entry name" value="AAA_ATPase_domain"/>
</dbReference>
<dbReference type="InterPro" id="IPR056995">
    <property type="entry name" value="PEX6_4th_dom"/>
</dbReference>
<dbReference type="InterPro" id="IPR003960">
    <property type="entry name" value="ATPase_AAA_CS"/>
</dbReference>
<organism evidence="13 14">
    <name type="scientific">Meira miltonrushii</name>
    <dbReference type="NCBI Taxonomy" id="1280837"/>
    <lineage>
        <taxon>Eukaryota</taxon>
        <taxon>Fungi</taxon>
        <taxon>Dikarya</taxon>
        <taxon>Basidiomycota</taxon>
        <taxon>Ustilaginomycotina</taxon>
        <taxon>Exobasidiomycetes</taxon>
        <taxon>Exobasidiales</taxon>
        <taxon>Brachybasidiaceae</taxon>
        <taxon>Meira</taxon>
    </lineage>
</organism>
<feature type="region of interest" description="Disordered" evidence="11">
    <location>
        <begin position="321"/>
        <end position="344"/>
    </location>
</feature>
<dbReference type="GO" id="GO:0005778">
    <property type="term" value="C:peroxisomal membrane"/>
    <property type="evidence" value="ECO:0007669"/>
    <property type="project" value="TreeGrafter"/>
</dbReference>
<dbReference type="InterPro" id="IPR003959">
    <property type="entry name" value="ATPase_AAA_core"/>
</dbReference>
<comment type="similarity">
    <text evidence="2">Belongs to the AAA ATPase family.</text>
</comment>
<dbReference type="InterPro" id="IPR027417">
    <property type="entry name" value="P-loop_NTPase"/>
</dbReference>
<dbReference type="EMBL" id="KZ819603">
    <property type="protein sequence ID" value="PWN35576.1"/>
    <property type="molecule type" value="Genomic_DNA"/>
</dbReference>
<dbReference type="GO" id="GO:0005524">
    <property type="term" value="F:ATP binding"/>
    <property type="evidence" value="ECO:0007669"/>
    <property type="project" value="UniProtKB-KW"/>
</dbReference>
<dbReference type="AlphaFoldDB" id="A0A316VDE3"/>
<evidence type="ECO:0000256" key="4">
    <source>
        <dbReference type="ARBA" id="ARBA00022741"/>
    </source>
</evidence>
<proteinExistence type="inferred from homology"/>
<evidence type="ECO:0000256" key="5">
    <source>
        <dbReference type="ARBA" id="ARBA00022801"/>
    </source>
</evidence>
<feature type="compositionally biased region" description="Basic residues" evidence="11">
    <location>
        <begin position="1055"/>
        <end position="1067"/>
    </location>
</feature>
<keyword evidence="7" id="KW-0472">Membrane</keyword>
<evidence type="ECO:0000256" key="7">
    <source>
        <dbReference type="ARBA" id="ARBA00023136"/>
    </source>
</evidence>
<feature type="domain" description="AAA+ ATPase" evidence="12">
    <location>
        <begin position="756"/>
        <end position="897"/>
    </location>
</feature>
<reference evidence="13 14" key="1">
    <citation type="journal article" date="2018" name="Mol. Biol. Evol.">
        <title>Broad Genomic Sampling Reveals a Smut Pathogenic Ancestry of the Fungal Clade Ustilaginomycotina.</title>
        <authorList>
            <person name="Kijpornyongpan T."/>
            <person name="Mondo S.J."/>
            <person name="Barry K."/>
            <person name="Sandor L."/>
            <person name="Lee J."/>
            <person name="Lipzen A."/>
            <person name="Pangilinan J."/>
            <person name="LaButti K."/>
            <person name="Hainaut M."/>
            <person name="Henrissat B."/>
            <person name="Grigoriev I.V."/>
            <person name="Spatafora J.W."/>
            <person name="Aime M.C."/>
        </authorList>
    </citation>
    <scope>NUCLEOTIDE SEQUENCE [LARGE SCALE GENOMIC DNA]</scope>
    <source>
        <strain evidence="13 14">MCA 3882</strain>
    </source>
</reference>
<evidence type="ECO:0000256" key="6">
    <source>
        <dbReference type="ARBA" id="ARBA00022840"/>
    </source>
</evidence>
<accession>A0A316VDE3</accession>
<evidence type="ECO:0000313" key="13">
    <source>
        <dbReference type="EMBL" id="PWN35576.1"/>
    </source>
</evidence>
<evidence type="ECO:0000259" key="12">
    <source>
        <dbReference type="SMART" id="SM00382"/>
    </source>
</evidence>
<dbReference type="SMART" id="SM00382">
    <property type="entry name" value="AAA"/>
    <property type="match status" value="2"/>
</dbReference>
<dbReference type="GO" id="GO:0016887">
    <property type="term" value="F:ATP hydrolysis activity"/>
    <property type="evidence" value="ECO:0007669"/>
    <property type="project" value="InterPro"/>
</dbReference>
<dbReference type="InterPro" id="IPR003593">
    <property type="entry name" value="AAA+_ATPase"/>
</dbReference>
<keyword evidence="6" id="KW-0067">ATP-binding</keyword>
<dbReference type="RefSeq" id="XP_025355878.1">
    <property type="nucleotide sequence ID" value="XM_025496977.1"/>
</dbReference>
<dbReference type="Pfam" id="PF00004">
    <property type="entry name" value="AAA"/>
    <property type="match status" value="2"/>
</dbReference>
<dbReference type="Pfam" id="PF23315">
    <property type="entry name" value="PEX6_4th"/>
    <property type="match status" value="1"/>
</dbReference>
<protein>
    <recommendedName>
        <fullName evidence="8">Peroxisomal ATPase PEX6</fullName>
    </recommendedName>
    <alternativeName>
        <fullName evidence="9">Peroxin-6</fullName>
    </alternativeName>
</protein>
<dbReference type="CDD" id="cd19527">
    <property type="entry name" value="RecA-like_PEX6_r2"/>
    <property type="match status" value="1"/>
</dbReference>
<keyword evidence="14" id="KW-1185">Reference proteome</keyword>
<dbReference type="PANTHER" id="PTHR23077:SF9">
    <property type="entry name" value="PEROXISOMAL ATPASE PEX6"/>
    <property type="match status" value="1"/>
</dbReference>
<dbReference type="GO" id="GO:0005829">
    <property type="term" value="C:cytosol"/>
    <property type="evidence" value="ECO:0007669"/>
    <property type="project" value="TreeGrafter"/>
</dbReference>
<dbReference type="PROSITE" id="PS00674">
    <property type="entry name" value="AAA"/>
    <property type="match status" value="1"/>
</dbReference>
<dbReference type="Gene3D" id="1.10.8.60">
    <property type="match status" value="2"/>
</dbReference>
<comment type="subcellular location">
    <subcellularLocation>
        <location evidence="1">Membrane</location>
    </subcellularLocation>
</comment>
<evidence type="ECO:0000256" key="9">
    <source>
        <dbReference type="ARBA" id="ARBA00034920"/>
    </source>
</evidence>
<evidence type="ECO:0000256" key="10">
    <source>
        <dbReference type="ARBA" id="ARBA00048778"/>
    </source>
</evidence>
<feature type="compositionally biased region" description="Basic and acidic residues" evidence="11">
    <location>
        <begin position="1045"/>
        <end position="1054"/>
    </location>
</feature>
<evidence type="ECO:0000256" key="2">
    <source>
        <dbReference type="ARBA" id="ARBA00006914"/>
    </source>
</evidence>
<feature type="region of interest" description="Disordered" evidence="11">
    <location>
        <begin position="1028"/>
        <end position="1067"/>
    </location>
</feature>
<evidence type="ECO:0000256" key="8">
    <source>
        <dbReference type="ARBA" id="ARBA00034811"/>
    </source>
</evidence>
<dbReference type="InParanoid" id="A0A316VDE3"/>
<dbReference type="GeneID" id="37018758"/>
<dbReference type="FunCoup" id="A0A316VDE3">
    <property type="interactions" value="104"/>
</dbReference>
<evidence type="ECO:0000256" key="11">
    <source>
        <dbReference type="SAM" id="MobiDB-lite"/>
    </source>
</evidence>
<gene>
    <name evidence="13" type="ORF">FA14DRAFT_133858</name>
</gene>